<evidence type="ECO:0000313" key="9">
    <source>
        <dbReference type="EMBL" id="GAA3858134.1"/>
    </source>
</evidence>
<comment type="catalytic activity">
    <reaction evidence="8">
        <text>hydrogencarbonate + H(+) = CO2 + H2O</text>
        <dbReference type="Rhea" id="RHEA:10748"/>
        <dbReference type="ChEBI" id="CHEBI:15377"/>
        <dbReference type="ChEBI" id="CHEBI:15378"/>
        <dbReference type="ChEBI" id="CHEBI:16526"/>
        <dbReference type="ChEBI" id="CHEBI:17544"/>
        <dbReference type="EC" id="4.2.1.1"/>
    </reaction>
</comment>
<evidence type="ECO:0000256" key="3">
    <source>
        <dbReference type="ARBA" id="ARBA00012925"/>
    </source>
</evidence>
<dbReference type="InterPro" id="IPR001765">
    <property type="entry name" value="Carbonic_anhydrase"/>
</dbReference>
<dbReference type="Proteomes" id="UP001501624">
    <property type="component" value="Unassembled WGS sequence"/>
</dbReference>
<keyword evidence="6" id="KW-0456">Lyase</keyword>
<comment type="caution">
    <text evidence="9">The sequence shown here is derived from an EMBL/GenBank/DDBJ whole genome shotgun (WGS) entry which is preliminary data.</text>
</comment>
<evidence type="ECO:0000256" key="2">
    <source>
        <dbReference type="ARBA" id="ARBA00006217"/>
    </source>
</evidence>
<evidence type="ECO:0000256" key="6">
    <source>
        <dbReference type="ARBA" id="ARBA00023239"/>
    </source>
</evidence>
<gene>
    <name evidence="9" type="ORF">GCM10022380_89080</name>
</gene>
<keyword evidence="5" id="KW-0862">Zinc</keyword>
<evidence type="ECO:0000256" key="7">
    <source>
        <dbReference type="ARBA" id="ARBA00024993"/>
    </source>
</evidence>
<evidence type="ECO:0000256" key="8">
    <source>
        <dbReference type="ARBA" id="ARBA00048348"/>
    </source>
</evidence>
<dbReference type="RefSeq" id="WP_237340223.1">
    <property type="nucleotide sequence ID" value="NZ_BAABCM010000030.1"/>
</dbReference>
<evidence type="ECO:0000256" key="1">
    <source>
        <dbReference type="ARBA" id="ARBA00001947"/>
    </source>
</evidence>
<dbReference type="Pfam" id="PF00484">
    <property type="entry name" value="Pro_CA"/>
    <property type="match status" value="1"/>
</dbReference>
<dbReference type="SUPFAM" id="SSF53056">
    <property type="entry name" value="beta-carbonic anhydrase, cab"/>
    <property type="match status" value="1"/>
</dbReference>
<name>A0ABP7JYK8_9PSEU</name>
<evidence type="ECO:0000313" key="10">
    <source>
        <dbReference type="Proteomes" id="UP001501624"/>
    </source>
</evidence>
<dbReference type="PANTHER" id="PTHR11002">
    <property type="entry name" value="CARBONIC ANHYDRASE"/>
    <property type="match status" value="1"/>
</dbReference>
<dbReference type="EMBL" id="BAABCM010000030">
    <property type="protein sequence ID" value="GAA3858134.1"/>
    <property type="molecule type" value="Genomic_DNA"/>
</dbReference>
<dbReference type="SMART" id="SM00947">
    <property type="entry name" value="Pro_CA"/>
    <property type="match status" value="1"/>
</dbReference>
<accession>A0ABP7JYK8</accession>
<dbReference type="Gene3D" id="3.40.1050.10">
    <property type="entry name" value="Carbonic anhydrase"/>
    <property type="match status" value="1"/>
</dbReference>
<evidence type="ECO:0000256" key="5">
    <source>
        <dbReference type="ARBA" id="ARBA00022833"/>
    </source>
</evidence>
<keyword evidence="4" id="KW-0479">Metal-binding</keyword>
<proteinExistence type="inferred from homology"/>
<dbReference type="InterPro" id="IPR036874">
    <property type="entry name" value="Carbonic_anhydrase_sf"/>
</dbReference>
<reference evidence="10" key="1">
    <citation type="journal article" date="2019" name="Int. J. Syst. Evol. Microbiol.">
        <title>The Global Catalogue of Microorganisms (GCM) 10K type strain sequencing project: providing services to taxonomists for standard genome sequencing and annotation.</title>
        <authorList>
            <consortium name="The Broad Institute Genomics Platform"/>
            <consortium name="The Broad Institute Genome Sequencing Center for Infectious Disease"/>
            <person name="Wu L."/>
            <person name="Ma J."/>
        </authorList>
    </citation>
    <scope>NUCLEOTIDE SEQUENCE [LARGE SCALE GENOMIC DNA]</scope>
    <source>
        <strain evidence="10">JCM 17017</strain>
    </source>
</reference>
<dbReference type="EC" id="4.2.1.1" evidence="3"/>
<evidence type="ECO:0000256" key="4">
    <source>
        <dbReference type="ARBA" id="ARBA00022723"/>
    </source>
</evidence>
<protein>
    <recommendedName>
        <fullName evidence="3">carbonic anhydrase</fullName>
        <ecNumber evidence="3">4.2.1.1</ecNumber>
    </recommendedName>
</protein>
<dbReference type="PANTHER" id="PTHR11002:SF76">
    <property type="entry name" value="CARBONIC ANHYDRASE"/>
    <property type="match status" value="1"/>
</dbReference>
<keyword evidence="10" id="KW-1185">Reference proteome</keyword>
<comment type="similarity">
    <text evidence="2">Belongs to the beta-class carbonic anhydrase family.</text>
</comment>
<comment type="function">
    <text evidence="7">Catalyzes the reversible hydration of carbon dioxide to form bicarbonate.</text>
</comment>
<comment type="cofactor">
    <cofactor evidence="1">
        <name>Zn(2+)</name>
        <dbReference type="ChEBI" id="CHEBI:29105"/>
    </cofactor>
</comment>
<sequence>MAFHDLVAHARAHRTIDDPLREQLACGQQPVAMFITCSDARIVPAAITGARPGDVFELRTAGNIIPAGSAADSPTSEIATIEFAVTMLGIADIILCDHSGRGAVAAVTGGVDTGRLPVLGRWLARTVRWQPGDALDSRRGLEQRHLLAQFAALGEIAVVRDRVERGDLMFHCWFYDIGSGAVSAWTDDGGRPSFREL</sequence>
<organism evidence="9 10">
    <name type="scientific">Amycolatopsis tucumanensis</name>
    <dbReference type="NCBI Taxonomy" id="401106"/>
    <lineage>
        <taxon>Bacteria</taxon>
        <taxon>Bacillati</taxon>
        <taxon>Actinomycetota</taxon>
        <taxon>Actinomycetes</taxon>
        <taxon>Pseudonocardiales</taxon>
        <taxon>Pseudonocardiaceae</taxon>
        <taxon>Amycolatopsis</taxon>
    </lineage>
</organism>